<feature type="compositionally biased region" description="Polar residues" evidence="5">
    <location>
        <begin position="262"/>
        <end position="275"/>
    </location>
</feature>
<feature type="region of interest" description="Disordered" evidence="5">
    <location>
        <begin position="412"/>
        <end position="493"/>
    </location>
</feature>
<evidence type="ECO:0000256" key="4">
    <source>
        <dbReference type="ARBA" id="ARBA00023163"/>
    </source>
</evidence>
<reference evidence="7" key="1">
    <citation type="journal article" date="2019" name="Int. J. Syst. Evol. Microbiol.">
        <title>The Global Catalogue of Microorganisms (GCM) 10K type strain sequencing project: providing services to taxonomists for standard genome sequencing and annotation.</title>
        <authorList>
            <consortium name="The Broad Institute Genomics Platform"/>
            <consortium name="The Broad Institute Genome Sequencing Center for Infectious Disease"/>
            <person name="Wu L."/>
            <person name="Ma J."/>
        </authorList>
    </citation>
    <scope>NUCLEOTIDE SEQUENCE [LARGE SCALE GENOMIC DNA]</scope>
    <source>
        <strain evidence="7">KCTC 42087</strain>
    </source>
</reference>
<feature type="compositionally biased region" description="Pro residues" evidence="5">
    <location>
        <begin position="464"/>
        <end position="473"/>
    </location>
</feature>
<gene>
    <name evidence="6" type="ORF">ACFPZN_33725</name>
</gene>
<keyword evidence="2" id="KW-0731">Sigma factor</keyword>
<feature type="compositionally biased region" description="Basic residues" evidence="5">
    <location>
        <begin position="284"/>
        <end position="300"/>
    </location>
</feature>
<name>A0ABW1A643_9ACTN</name>
<dbReference type="SUPFAM" id="SSF88946">
    <property type="entry name" value="Sigma2 domain of RNA polymerase sigma factors"/>
    <property type="match status" value="1"/>
</dbReference>
<dbReference type="PANTHER" id="PTHR43133">
    <property type="entry name" value="RNA POLYMERASE ECF-TYPE SIGMA FACTO"/>
    <property type="match status" value="1"/>
</dbReference>
<feature type="region of interest" description="Disordered" evidence="5">
    <location>
        <begin position="262"/>
        <end position="376"/>
    </location>
</feature>
<dbReference type="PRINTS" id="PR01217">
    <property type="entry name" value="PRICHEXTENSN"/>
</dbReference>
<evidence type="ECO:0000256" key="5">
    <source>
        <dbReference type="SAM" id="MobiDB-lite"/>
    </source>
</evidence>
<evidence type="ECO:0000313" key="7">
    <source>
        <dbReference type="Proteomes" id="UP001596074"/>
    </source>
</evidence>
<feature type="compositionally biased region" description="Gly residues" evidence="5">
    <location>
        <begin position="341"/>
        <end position="354"/>
    </location>
</feature>
<proteinExistence type="predicted"/>
<evidence type="ECO:0000256" key="1">
    <source>
        <dbReference type="ARBA" id="ARBA00023015"/>
    </source>
</evidence>
<organism evidence="6 7">
    <name type="scientific">Actinomadura rugatobispora</name>
    <dbReference type="NCBI Taxonomy" id="1994"/>
    <lineage>
        <taxon>Bacteria</taxon>
        <taxon>Bacillati</taxon>
        <taxon>Actinomycetota</taxon>
        <taxon>Actinomycetes</taxon>
        <taxon>Streptosporangiales</taxon>
        <taxon>Thermomonosporaceae</taxon>
        <taxon>Actinomadura</taxon>
    </lineage>
</organism>
<feature type="region of interest" description="Disordered" evidence="5">
    <location>
        <begin position="552"/>
        <end position="646"/>
    </location>
</feature>
<feature type="compositionally biased region" description="Low complexity" evidence="5">
    <location>
        <begin position="452"/>
        <end position="463"/>
    </location>
</feature>
<comment type="caution">
    <text evidence="6">The sequence shown here is derived from an EMBL/GenBank/DDBJ whole genome shotgun (WGS) entry which is preliminary data.</text>
</comment>
<protein>
    <submittedName>
        <fullName evidence="6">RNA polymerase sigma factor</fullName>
    </submittedName>
</protein>
<feature type="compositionally biased region" description="Gly residues" evidence="5">
    <location>
        <begin position="474"/>
        <end position="492"/>
    </location>
</feature>
<feature type="compositionally biased region" description="Pro residues" evidence="5">
    <location>
        <begin position="579"/>
        <end position="630"/>
    </location>
</feature>
<evidence type="ECO:0000256" key="3">
    <source>
        <dbReference type="ARBA" id="ARBA00023125"/>
    </source>
</evidence>
<feature type="compositionally biased region" description="Low complexity" evidence="5">
    <location>
        <begin position="326"/>
        <end position="340"/>
    </location>
</feature>
<dbReference type="Proteomes" id="UP001596074">
    <property type="component" value="Unassembled WGS sequence"/>
</dbReference>
<dbReference type="PANTHER" id="PTHR43133:SF8">
    <property type="entry name" value="RNA POLYMERASE SIGMA FACTOR HI_1459-RELATED"/>
    <property type="match status" value="1"/>
</dbReference>
<dbReference type="InterPro" id="IPR013325">
    <property type="entry name" value="RNA_pol_sigma_r2"/>
</dbReference>
<keyword evidence="7" id="KW-1185">Reference proteome</keyword>
<keyword evidence="3" id="KW-0238">DNA-binding</keyword>
<keyword evidence="4" id="KW-0804">Transcription</keyword>
<evidence type="ECO:0000256" key="2">
    <source>
        <dbReference type="ARBA" id="ARBA00023082"/>
    </source>
</evidence>
<sequence length="646" mass="66557">MDDRRLAEALRARDPGASAAVYDAYADRLYAYCWFQLRGRDAAQVALRDAFIVAEAHVDKLRDPDRFGPWLYAVARLECGRRLPGRFHPPDLPVASHDQDDVDQRVMAWQAVLALDPLSRELLELLIRHRLSVPDLALVFDLPAKEAHAALDRAHAALRVSLAAEILAHQGPYGCAARGRLLRERRGDLDAGLRERLVEHADGCEVCGASLPRTISAAKVFGLLPLADPPAELRLRVMSGFLDPELIGYRLFVATRVTDLSSSGFPVQPRGTLSPSGRPAGGHRSGRSFRLLRRPRHRPPRSAWTPGLDPSPTGIGPTQGMPPSFGMGSTSGAAPASGMGPSSGGRARTGGAGSRSGTRGVPRGVRPAVRLPDDGGRHRAAGRLAAGAVTAAVLLGGGAAIVRALAPHAARPGAVNAGSGPQRSVPTAVPQPSPTLPSRGGDHTGVPVSATFPLGALASSAPPTALPFPPGGDPVPGGADGGAGQPPGGGNGTLAVAPLFLDLADGSEGTVLLRAEGGPVNWSVQGWGPVRPAAASGRIEAGQTFRLDVHVSRSARSQGEGGLTFQPGGTQVRVSWRPGPDPSPTPSPTSPSPTPTRPPSSPTPAPSPTEPSPASPAGPQPSSPSSPPPPEPDDGSAQDDPPPSGG</sequence>
<evidence type="ECO:0000313" key="6">
    <source>
        <dbReference type="EMBL" id="MFC5750611.1"/>
    </source>
</evidence>
<dbReference type="InterPro" id="IPR039425">
    <property type="entry name" value="RNA_pol_sigma-70-like"/>
</dbReference>
<dbReference type="Gene3D" id="1.10.1740.10">
    <property type="match status" value="1"/>
</dbReference>
<dbReference type="EMBL" id="JBHSON010000056">
    <property type="protein sequence ID" value="MFC5750611.1"/>
    <property type="molecule type" value="Genomic_DNA"/>
</dbReference>
<accession>A0ABW1A643</accession>
<feature type="compositionally biased region" description="Low complexity" evidence="5">
    <location>
        <begin position="355"/>
        <end position="367"/>
    </location>
</feature>
<dbReference type="RefSeq" id="WP_378286362.1">
    <property type="nucleotide sequence ID" value="NZ_JBHSON010000056.1"/>
</dbReference>
<keyword evidence="1" id="KW-0805">Transcription regulation</keyword>